<feature type="chain" id="PRO_5037864025" description="MBG domain-containing protein" evidence="1">
    <location>
        <begin position="26"/>
        <end position="222"/>
    </location>
</feature>
<evidence type="ECO:0000256" key="1">
    <source>
        <dbReference type="SAM" id="SignalP"/>
    </source>
</evidence>
<protein>
    <recommendedName>
        <fullName evidence="2">MBG domain-containing protein</fullName>
    </recommendedName>
</protein>
<dbReference type="RefSeq" id="WP_194708355.1">
    <property type="nucleotide sequence ID" value="NZ_JADKPN010000013.1"/>
</dbReference>
<gene>
    <name evidence="3" type="ORF">ISU07_18730</name>
</gene>
<reference evidence="3" key="1">
    <citation type="submission" date="2020-11" db="EMBL/GenBank/DDBJ databases">
        <title>Nocardioides sp. nov., isolated from Soil of Cynanchum wilfordii Hemsley rhizosphere.</title>
        <authorList>
            <person name="Lee J.-S."/>
            <person name="Suh M.K."/>
            <person name="Kim J.-S."/>
        </authorList>
    </citation>
    <scope>NUCLEOTIDE SEQUENCE</scope>
    <source>
        <strain evidence="3">KCTC 19275</strain>
    </source>
</reference>
<feature type="domain" description="MBG" evidence="2">
    <location>
        <begin position="139"/>
        <end position="212"/>
    </location>
</feature>
<evidence type="ECO:0000313" key="3">
    <source>
        <dbReference type="EMBL" id="MBF4765171.1"/>
    </source>
</evidence>
<dbReference type="InterPro" id="IPR041286">
    <property type="entry name" value="MBG_2"/>
</dbReference>
<name>A0A930VIF9_9ACTN</name>
<evidence type="ECO:0000259" key="2">
    <source>
        <dbReference type="Pfam" id="PF18676"/>
    </source>
</evidence>
<dbReference type="Pfam" id="PF18676">
    <property type="entry name" value="MBG_2"/>
    <property type="match status" value="1"/>
</dbReference>
<accession>A0A930VIF9</accession>
<keyword evidence="4" id="KW-1185">Reference proteome</keyword>
<keyword evidence="1" id="KW-0732">Signal</keyword>
<feature type="signal peptide" evidence="1">
    <location>
        <begin position="1"/>
        <end position="25"/>
    </location>
</feature>
<comment type="caution">
    <text evidence="3">The sequence shown here is derived from an EMBL/GenBank/DDBJ whole genome shotgun (WGS) entry which is preliminary data.</text>
</comment>
<organism evidence="3 4">
    <name type="scientific">Nocardioides islandensis</name>
    <dbReference type="NCBI Taxonomy" id="433663"/>
    <lineage>
        <taxon>Bacteria</taxon>
        <taxon>Bacillati</taxon>
        <taxon>Actinomycetota</taxon>
        <taxon>Actinomycetes</taxon>
        <taxon>Propionibacteriales</taxon>
        <taxon>Nocardioidaceae</taxon>
        <taxon>Nocardioides</taxon>
    </lineage>
</organism>
<dbReference type="AlphaFoldDB" id="A0A930VIF9"/>
<sequence>MTRTKLYAAAAVAVAVAALAGTAAAVVPGGTLDRIVGQSDDVAAVGDAGGQQYQQIAIPDGSWKYGAQLFFEAGSGSSGNPVTVTTSTPDVCVPYGSTSSGLRFVGTGGCAVTLTQAGDSSYATATVQLSRMVDPRTLFVSVGDASRPTNSPNPTFEAVYDGFVHGDTAAVVTTAPTFMAPPPSAQPGAYPIVPYGAVAENYVFDYTPGVLTVTASMPNPTY</sequence>
<proteinExistence type="predicted"/>
<dbReference type="Proteomes" id="UP000640489">
    <property type="component" value="Unassembled WGS sequence"/>
</dbReference>
<dbReference type="EMBL" id="JADKPN010000013">
    <property type="protein sequence ID" value="MBF4765171.1"/>
    <property type="molecule type" value="Genomic_DNA"/>
</dbReference>
<evidence type="ECO:0000313" key="4">
    <source>
        <dbReference type="Proteomes" id="UP000640489"/>
    </source>
</evidence>